<evidence type="ECO:0000313" key="2">
    <source>
        <dbReference type="EnsemblPlants" id="Pp3c19_20719V3.1"/>
    </source>
</evidence>
<dbReference type="AlphaFoldDB" id="A0A2K1IZ64"/>
<name>A0A2K1IZ64_PHYPA</name>
<protein>
    <submittedName>
        <fullName evidence="1 2">Uncharacterized protein</fullName>
    </submittedName>
</protein>
<proteinExistence type="predicted"/>
<dbReference type="Gramene" id="Pp3c19_20719V3.1">
    <property type="protein sequence ID" value="Pp3c19_20719V3.1"/>
    <property type="gene ID" value="Pp3c19_20719"/>
</dbReference>
<reference evidence="2" key="3">
    <citation type="submission" date="2020-12" db="UniProtKB">
        <authorList>
            <consortium name="EnsemblPlants"/>
        </authorList>
    </citation>
    <scope>IDENTIFICATION</scope>
</reference>
<dbReference type="EMBL" id="ABEU02000019">
    <property type="protein sequence ID" value="PNR34565.1"/>
    <property type="molecule type" value="Genomic_DNA"/>
</dbReference>
<sequence length="52" mass="5847">MTQSTQSGEIKMRRSVGRLDSPWLRRRSHGSDEGMGSCRACFTTPCSRLICL</sequence>
<reference evidence="1 3" key="2">
    <citation type="journal article" date="2018" name="Plant J.">
        <title>The Physcomitrella patens chromosome-scale assembly reveals moss genome structure and evolution.</title>
        <authorList>
            <person name="Lang D."/>
            <person name="Ullrich K.K."/>
            <person name="Murat F."/>
            <person name="Fuchs J."/>
            <person name="Jenkins J."/>
            <person name="Haas F.B."/>
            <person name="Piednoel M."/>
            <person name="Gundlach H."/>
            <person name="Van Bel M."/>
            <person name="Meyberg R."/>
            <person name="Vives C."/>
            <person name="Morata J."/>
            <person name="Symeonidi A."/>
            <person name="Hiss M."/>
            <person name="Muchero W."/>
            <person name="Kamisugi Y."/>
            <person name="Saleh O."/>
            <person name="Blanc G."/>
            <person name="Decker E.L."/>
            <person name="van Gessel N."/>
            <person name="Grimwood J."/>
            <person name="Hayes R.D."/>
            <person name="Graham S.W."/>
            <person name="Gunter L.E."/>
            <person name="McDaniel S.F."/>
            <person name="Hoernstein S.N.W."/>
            <person name="Larsson A."/>
            <person name="Li F.W."/>
            <person name="Perroud P.F."/>
            <person name="Phillips J."/>
            <person name="Ranjan P."/>
            <person name="Rokshar D.S."/>
            <person name="Rothfels C.J."/>
            <person name="Schneider L."/>
            <person name="Shu S."/>
            <person name="Stevenson D.W."/>
            <person name="Thummler F."/>
            <person name="Tillich M."/>
            <person name="Villarreal Aguilar J.C."/>
            <person name="Widiez T."/>
            <person name="Wong G.K."/>
            <person name="Wymore A."/>
            <person name="Zhang Y."/>
            <person name="Zimmer A.D."/>
            <person name="Quatrano R.S."/>
            <person name="Mayer K.F.X."/>
            <person name="Goodstein D."/>
            <person name="Casacuberta J.M."/>
            <person name="Vandepoele K."/>
            <person name="Reski R."/>
            <person name="Cuming A.C."/>
            <person name="Tuskan G.A."/>
            <person name="Maumus F."/>
            <person name="Salse J."/>
            <person name="Schmutz J."/>
            <person name="Rensing S.A."/>
        </authorList>
    </citation>
    <scope>NUCLEOTIDE SEQUENCE [LARGE SCALE GENOMIC DNA]</scope>
    <source>
        <strain evidence="2 3">cv. Gransden 2004</strain>
    </source>
</reference>
<gene>
    <name evidence="1" type="ORF">PHYPA_024382</name>
</gene>
<dbReference type="InParanoid" id="A0A2K1IZ64"/>
<dbReference type="Proteomes" id="UP000006727">
    <property type="component" value="Chromosome 19"/>
</dbReference>
<organism evidence="1">
    <name type="scientific">Physcomitrium patens</name>
    <name type="common">Spreading-leaved earth moss</name>
    <name type="synonym">Physcomitrella patens</name>
    <dbReference type="NCBI Taxonomy" id="3218"/>
    <lineage>
        <taxon>Eukaryota</taxon>
        <taxon>Viridiplantae</taxon>
        <taxon>Streptophyta</taxon>
        <taxon>Embryophyta</taxon>
        <taxon>Bryophyta</taxon>
        <taxon>Bryophytina</taxon>
        <taxon>Bryopsida</taxon>
        <taxon>Funariidae</taxon>
        <taxon>Funariales</taxon>
        <taxon>Funariaceae</taxon>
        <taxon>Physcomitrium</taxon>
    </lineage>
</organism>
<reference evidence="1 3" key="1">
    <citation type="journal article" date="2008" name="Science">
        <title>The Physcomitrella genome reveals evolutionary insights into the conquest of land by plants.</title>
        <authorList>
            <person name="Rensing S."/>
            <person name="Lang D."/>
            <person name="Zimmer A."/>
            <person name="Terry A."/>
            <person name="Salamov A."/>
            <person name="Shapiro H."/>
            <person name="Nishiyama T."/>
            <person name="Perroud P.-F."/>
            <person name="Lindquist E."/>
            <person name="Kamisugi Y."/>
            <person name="Tanahashi T."/>
            <person name="Sakakibara K."/>
            <person name="Fujita T."/>
            <person name="Oishi K."/>
            <person name="Shin-I T."/>
            <person name="Kuroki Y."/>
            <person name="Toyoda A."/>
            <person name="Suzuki Y."/>
            <person name="Hashimoto A."/>
            <person name="Yamaguchi K."/>
            <person name="Sugano A."/>
            <person name="Kohara Y."/>
            <person name="Fujiyama A."/>
            <person name="Anterola A."/>
            <person name="Aoki S."/>
            <person name="Ashton N."/>
            <person name="Barbazuk W.B."/>
            <person name="Barker E."/>
            <person name="Bennetzen J."/>
            <person name="Bezanilla M."/>
            <person name="Blankenship R."/>
            <person name="Cho S.H."/>
            <person name="Dutcher S."/>
            <person name="Estelle M."/>
            <person name="Fawcett J.A."/>
            <person name="Gundlach H."/>
            <person name="Hanada K."/>
            <person name="Heyl A."/>
            <person name="Hicks K.A."/>
            <person name="Hugh J."/>
            <person name="Lohr M."/>
            <person name="Mayer K."/>
            <person name="Melkozernov A."/>
            <person name="Murata T."/>
            <person name="Nelson D."/>
            <person name="Pils B."/>
            <person name="Prigge M."/>
            <person name="Reiss B."/>
            <person name="Renner T."/>
            <person name="Rombauts S."/>
            <person name="Rushton P."/>
            <person name="Sanderfoot A."/>
            <person name="Schween G."/>
            <person name="Shiu S.-H."/>
            <person name="Stueber K."/>
            <person name="Theodoulou F.L."/>
            <person name="Tu H."/>
            <person name="Van de Peer Y."/>
            <person name="Verrier P.J."/>
            <person name="Waters E."/>
            <person name="Wood A."/>
            <person name="Yang L."/>
            <person name="Cove D."/>
            <person name="Cuming A."/>
            <person name="Hasebe M."/>
            <person name="Lucas S."/>
            <person name="Mishler D.B."/>
            <person name="Reski R."/>
            <person name="Grigoriev I."/>
            <person name="Quatrano R.S."/>
            <person name="Boore J.L."/>
        </authorList>
    </citation>
    <scope>NUCLEOTIDE SEQUENCE [LARGE SCALE GENOMIC DNA]</scope>
    <source>
        <strain evidence="2 3">cv. Gransden 2004</strain>
    </source>
</reference>
<evidence type="ECO:0000313" key="3">
    <source>
        <dbReference type="Proteomes" id="UP000006727"/>
    </source>
</evidence>
<accession>A0A2K1IZ64</accession>
<dbReference type="EnsemblPlants" id="Pp3c19_20719V3.1">
    <property type="protein sequence ID" value="Pp3c19_20719V3.1"/>
    <property type="gene ID" value="Pp3c19_20719"/>
</dbReference>
<keyword evidence="3" id="KW-1185">Reference proteome</keyword>
<evidence type="ECO:0000313" key="1">
    <source>
        <dbReference type="EMBL" id="PNR34565.1"/>
    </source>
</evidence>